<dbReference type="Gene3D" id="2.30.290.10">
    <property type="entry name" value="BH3618-like"/>
    <property type="match status" value="1"/>
</dbReference>
<protein>
    <recommendedName>
        <fullName evidence="3">Flagellar assembly factor FliW</fullName>
    </recommendedName>
</protein>
<dbReference type="InterPro" id="IPR003775">
    <property type="entry name" value="Flagellar_assembly_factor_FliW"/>
</dbReference>
<dbReference type="Proteomes" id="UP001501343">
    <property type="component" value="Unassembled WGS sequence"/>
</dbReference>
<sequence>MTATAVVVDVDFASAPPGLAPHTAYTLHRVDGADGLYALHSRVGSVRLFLLDPLVGDYGYRPVLTAGMLAEIGAADGTDARVFVVVNPADDGVYLNLRAPIILHRQTGRAAQIILDDQNYPVRALLGR</sequence>
<evidence type="ECO:0008006" key="3">
    <source>
        <dbReference type="Google" id="ProtNLM"/>
    </source>
</evidence>
<name>A0ABN2PCK6_9MICO</name>
<keyword evidence="2" id="KW-1185">Reference proteome</keyword>
<dbReference type="SUPFAM" id="SSF141457">
    <property type="entry name" value="BH3618-like"/>
    <property type="match status" value="1"/>
</dbReference>
<dbReference type="EMBL" id="BAAAOF010000002">
    <property type="protein sequence ID" value="GAA1916969.1"/>
    <property type="molecule type" value="Genomic_DNA"/>
</dbReference>
<dbReference type="Pfam" id="PF02623">
    <property type="entry name" value="FliW"/>
    <property type="match status" value="1"/>
</dbReference>
<evidence type="ECO:0000313" key="1">
    <source>
        <dbReference type="EMBL" id="GAA1916969.1"/>
    </source>
</evidence>
<dbReference type="RefSeq" id="WP_248145435.1">
    <property type="nucleotide sequence ID" value="NZ_BAAAOF010000002.1"/>
</dbReference>
<evidence type="ECO:0000313" key="2">
    <source>
        <dbReference type="Proteomes" id="UP001501343"/>
    </source>
</evidence>
<gene>
    <name evidence="1" type="ORF">GCM10009775_06760</name>
</gene>
<proteinExistence type="predicted"/>
<organism evidence="1 2">
    <name type="scientific">Microbacterium aoyamense</name>
    <dbReference type="NCBI Taxonomy" id="344166"/>
    <lineage>
        <taxon>Bacteria</taxon>
        <taxon>Bacillati</taxon>
        <taxon>Actinomycetota</taxon>
        <taxon>Actinomycetes</taxon>
        <taxon>Micrococcales</taxon>
        <taxon>Microbacteriaceae</taxon>
        <taxon>Microbacterium</taxon>
    </lineage>
</organism>
<comment type="caution">
    <text evidence="1">The sequence shown here is derived from an EMBL/GenBank/DDBJ whole genome shotgun (WGS) entry which is preliminary data.</text>
</comment>
<reference evidence="1 2" key="1">
    <citation type="journal article" date="2019" name="Int. J. Syst. Evol. Microbiol.">
        <title>The Global Catalogue of Microorganisms (GCM) 10K type strain sequencing project: providing services to taxonomists for standard genome sequencing and annotation.</title>
        <authorList>
            <consortium name="The Broad Institute Genomics Platform"/>
            <consortium name="The Broad Institute Genome Sequencing Center for Infectious Disease"/>
            <person name="Wu L."/>
            <person name="Ma J."/>
        </authorList>
    </citation>
    <scope>NUCLEOTIDE SEQUENCE [LARGE SCALE GENOMIC DNA]</scope>
    <source>
        <strain evidence="1 2">JCM 14900</strain>
    </source>
</reference>
<accession>A0ABN2PCK6</accession>
<dbReference type="InterPro" id="IPR024046">
    <property type="entry name" value="Flagellar_assmbl_FliW_dom_sf"/>
</dbReference>